<gene>
    <name evidence="5" type="ORF">ATNIH1004_011297</name>
</gene>
<proteinExistence type="inferred from homology"/>
<evidence type="ECO:0000313" key="6">
    <source>
        <dbReference type="Proteomes" id="UP000324241"/>
    </source>
</evidence>
<sequence length="564" mass="63594">MDVPGNRTTQLPKKLWRDSRAALETSEAIVDANENTQENQAFSPVRDKPSAKLSKKASEFPTSSLKHDIYYRVEQAGPGFFAIRDAPFLPACTIKECQKLTRRSVQQLSHAEHKNLVSLLGFFKSDSHGYLVYQYEHIPISLGCIAGVVRLKLKISHGSIQSNNILLTYTSEVKIANIGDSMLQGMTLRDREKDIRAVGSMVIGLNDCSTIVRGEAPQSVPATADLSLSARNFVENTRKRTVKELLKDDFIQMATPGGSWSLRPYYFEALPFGFYDLEHVSSKSDCSDQVSGHGQRNDCRAKWPNYRRIRLPEKATEGFVRIGRPGPEYVASWKIGNIGYIGLKRSEYSLSLIQKRILNTEWESVRTLRSTDHVNLINLVEAFEDGSLYLVYNYHGFTVDLARVCARPQVRFTEEEIAVICKYTIHGLQYIHDILNVAHGDLSLRNIVLHDDGQIRIANIGNSLLKNGRDKRKDLKNLGYLIARLSDPDTVLRSDIENARNVSQRGKDFLAILPSASYRRIFQHEFLQQARVDGGSRILIPHYLNTIGFAWPLPLAVAEESSDI</sequence>
<dbReference type="VEuPathDB" id="FungiDB:EYZ11_006000"/>
<keyword evidence="2" id="KW-0547">Nucleotide-binding</keyword>
<evidence type="ECO:0000256" key="1">
    <source>
        <dbReference type="ARBA" id="ARBA00008874"/>
    </source>
</evidence>
<dbReference type="Gene3D" id="3.30.200.20">
    <property type="entry name" value="Phosphorylase Kinase, domain 1"/>
    <property type="match status" value="1"/>
</dbReference>
<feature type="domain" description="Protein kinase" evidence="4">
    <location>
        <begin position="306"/>
        <end position="564"/>
    </location>
</feature>
<dbReference type="GeneID" id="54333998"/>
<keyword evidence="3" id="KW-0067">ATP-binding</keyword>
<dbReference type="InterPro" id="IPR051931">
    <property type="entry name" value="PAK3-like"/>
</dbReference>
<dbReference type="RefSeq" id="XP_033421715.1">
    <property type="nucleotide sequence ID" value="XM_033575860.1"/>
</dbReference>
<evidence type="ECO:0000313" key="5">
    <source>
        <dbReference type="EMBL" id="KAA8642353.1"/>
    </source>
</evidence>
<dbReference type="Pfam" id="PF00069">
    <property type="entry name" value="Pkinase"/>
    <property type="match status" value="1"/>
</dbReference>
<dbReference type="GO" id="GO:0005524">
    <property type="term" value="F:ATP binding"/>
    <property type="evidence" value="ECO:0007669"/>
    <property type="project" value="UniProtKB-KW"/>
</dbReference>
<dbReference type="InterPro" id="IPR011009">
    <property type="entry name" value="Kinase-like_dom_sf"/>
</dbReference>
<dbReference type="PANTHER" id="PTHR45832:SF22">
    <property type="entry name" value="SERINE_THREONINE-PROTEIN KINASE SAMKA-RELATED"/>
    <property type="match status" value="1"/>
</dbReference>
<dbReference type="EMBL" id="QUQM01000008">
    <property type="protein sequence ID" value="KAA8642353.1"/>
    <property type="molecule type" value="Genomic_DNA"/>
</dbReference>
<evidence type="ECO:0000259" key="4">
    <source>
        <dbReference type="PROSITE" id="PS50011"/>
    </source>
</evidence>
<protein>
    <recommendedName>
        <fullName evidence="4">Protein kinase domain-containing protein</fullName>
    </recommendedName>
</protein>
<dbReference type="Proteomes" id="UP000324241">
    <property type="component" value="Unassembled WGS sequence"/>
</dbReference>
<comment type="similarity">
    <text evidence="1">Belongs to the protein kinase superfamily. STE Ser/Thr protein kinase family. STE20 subfamily.</text>
</comment>
<accession>A0A5M9MBP9</accession>
<dbReference type="PROSITE" id="PS50011">
    <property type="entry name" value="PROTEIN_KINASE_DOM"/>
    <property type="match status" value="1"/>
</dbReference>
<dbReference type="GO" id="GO:0004672">
    <property type="term" value="F:protein kinase activity"/>
    <property type="evidence" value="ECO:0007669"/>
    <property type="project" value="InterPro"/>
</dbReference>
<dbReference type="AlphaFoldDB" id="A0A5M9MBP9"/>
<dbReference type="SMART" id="SM00220">
    <property type="entry name" value="S_TKc"/>
    <property type="match status" value="1"/>
</dbReference>
<evidence type="ECO:0000256" key="3">
    <source>
        <dbReference type="ARBA" id="ARBA00022840"/>
    </source>
</evidence>
<comment type="caution">
    <text evidence="5">The sequence shown here is derived from an EMBL/GenBank/DDBJ whole genome shotgun (WGS) entry which is preliminary data.</text>
</comment>
<organism evidence="5 6">
    <name type="scientific">Aspergillus tanneri</name>
    <dbReference type="NCBI Taxonomy" id="1220188"/>
    <lineage>
        <taxon>Eukaryota</taxon>
        <taxon>Fungi</taxon>
        <taxon>Dikarya</taxon>
        <taxon>Ascomycota</taxon>
        <taxon>Pezizomycotina</taxon>
        <taxon>Eurotiomycetes</taxon>
        <taxon>Eurotiomycetidae</taxon>
        <taxon>Eurotiales</taxon>
        <taxon>Aspergillaceae</taxon>
        <taxon>Aspergillus</taxon>
        <taxon>Aspergillus subgen. Circumdati</taxon>
    </lineage>
</organism>
<reference evidence="5 6" key="1">
    <citation type="submission" date="2019-08" db="EMBL/GenBank/DDBJ databases">
        <title>The genome sequence of a newly discovered highly antifungal drug resistant Aspergillus species, Aspergillus tanneri NIH 1004.</title>
        <authorList>
            <person name="Mounaud S."/>
            <person name="Singh I."/>
            <person name="Joardar V."/>
            <person name="Pakala S."/>
            <person name="Pakala S."/>
            <person name="Venepally P."/>
            <person name="Chung J.K."/>
            <person name="Losada L."/>
            <person name="Nierman W.C."/>
        </authorList>
    </citation>
    <scope>NUCLEOTIDE SEQUENCE [LARGE SCALE GENOMIC DNA]</scope>
    <source>
        <strain evidence="5 6">NIH1004</strain>
    </source>
</reference>
<dbReference type="PANTHER" id="PTHR45832">
    <property type="entry name" value="SERINE/THREONINE-PROTEIN KINASE SAMKA-RELATED-RELATED"/>
    <property type="match status" value="1"/>
</dbReference>
<dbReference type="OrthoDB" id="4062651at2759"/>
<dbReference type="InterPro" id="IPR000719">
    <property type="entry name" value="Prot_kinase_dom"/>
</dbReference>
<name>A0A5M9MBP9_9EURO</name>
<evidence type="ECO:0000256" key="2">
    <source>
        <dbReference type="ARBA" id="ARBA00022741"/>
    </source>
</evidence>
<dbReference type="SUPFAM" id="SSF56112">
    <property type="entry name" value="Protein kinase-like (PK-like)"/>
    <property type="match status" value="2"/>
</dbReference>
<dbReference type="Gene3D" id="1.10.510.10">
    <property type="entry name" value="Transferase(Phosphotransferase) domain 1"/>
    <property type="match status" value="1"/>
</dbReference>